<evidence type="ECO:0000259" key="1">
    <source>
        <dbReference type="Pfam" id="PF22058"/>
    </source>
</evidence>
<accession>A0ABN2NUI9</accession>
<feature type="domain" description="Amylopullulanase X25" evidence="1">
    <location>
        <begin position="167"/>
        <end position="256"/>
    </location>
</feature>
<dbReference type="InterPro" id="IPR013783">
    <property type="entry name" value="Ig-like_fold"/>
</dbReference>
<sequence length="263" mass="27880">MPKKSVENTALRLKAILEVLARQDPSAQKKTSRAEVLRQALEQVPLEGSEAQLLASGVARGERALVTASTKLVKAGWILKEGRAGWSITSEGRSALSDFPDVEHLHAALSGSEHSVTAVTSAEAHSEAVLEEALVVSDAAAEPAARIHGAHAEEHYAGPSFPQPNAVAVPGTFGSVLGGTDWDPASEAVQLGFDRSDELWKLSVDLPAGDYEFKAALNRGWDENYGEGAHFDGANYRMGHAGGPVTFLYDHATHTVVTKPDGL</sequence>
<dbReference type="InterPro" id="IPR054409">
    <property type="entry name" value="X25_BaPul-like"/>
</dbReference>
<dbReference type="EMBL" id="BAAALV010000001">
    <property type="protein sequence ID" value="GAA1903443.1"/>
    <property type="molecule type" value="Genomic_DNA"/>
</dbReference>
<dbReference type="RefSeq" id="WP_152227637.1">
    <property type="nucleotide sequence ID" value="NZ_BAAALV010000001.1"/>
</dbReference>
<evidence type="ECO:0000313" key="3">
    <source>
        <dbReference type="Proteomes" id="UP001500784"/>
    </source>
</evidence>
<dbReference type="Proteomes" id="UP001500784">
    <property type="component" value="Unassembled WGS sequence"/>
</dbReference>
<gene>
    <name evidence="2" type="ORF">GCM10009688_04350</name>
</gene>
<comment type="caution">
    <text evidence="2">The sequence shown here is derived from an EMBL/GenBank/DDBJ whole genome shotgun (WGS) entry which is preliminary data.</text>
</comment>
<evidence type="ECO:0000313" key="2">
    <source>
        <dbReference type="EMBL" id="GAA1903443.1"/>
    </source>
</evidence>
<dbReference type="CDD" id="cd12962">
    <property type="entry name" value="X25_BaPul_like"/>
    <property type="match status" value="1"/>
</dbReference>
<keyword evidence="3" id="KW-1185">Reference proteome</keyword>
<protein>
    <recommendedName>
        <fullName evidence="1">Amylopullulanase X25 domain-containing protein</fullName>
    </recommendedName>
</protein>
<dbReference type="Pfam" id="PF22058">
    <property type="entry name" value="X25_BaPul_like"/>
    <property type="match status" value="1"/>
</dbReference>
<proteinExistence type="predicted"/>
<name>A0ABN2NUI9_9MICC</name>
<dbReference type="Gene3D" id="2.60.40.10">
    <property type="entry name" value="Immunoglobulins"/>
    <property type="match status" value="1"/>
</dbReference>
<reference evidence="2 3" key="1">
    <citation type="journal article" date="2019" name="Int. J. Syst. Evol. Microbiol.">
        <title>The Global Catalogue of Microorganisms (GCM) 10K type strain sequencing project: providing services to taxonomists for standard genome sequencing and annotation.</title>
        <authorList>
            <consortium name="The Broad Institute Genomics Platform"/>
            <consortium name="The Broad Institute Genome Sequencing Center for Infectious Disease"/>
            <person name="Wu L."/>
            <person name="Ma J."/>
        </authorList>
    </citation>
    <scope>NUCLEOTIDE SEQUENCE [LARGE SCALE GENOMIC DNA]</scope>
    <source>
        <strain evidence="2 3">JCM 13316</strain>
    </source>
</reference>
<organism evidence="2 3">
    <name type="scientific">Arthrobacter gandavensis</name>
    <dbReference type="NCBI Taxonomy" id="169960"/>
    <lineage>
        <taxon>Bacteria</taxon>
        <taxon>Bacillati</taxon>
        <taxon>Actinomycetota</taxon>
        <taxon>Actinomycetes</taxon>
        <taxon>Micrococcales</taxon>
        <taxon>Micrococcaceae</taxon>
        <taxon>Arthrobacter</taxon>
    </lineage>
</organism>